<proteinExistence type="predicted"/>
<organism evidence="3">
    <name type="scientific">freshwater metagenome</name>
    <dbReference type="NCBI Taxonomy" id="449393"/>
    <lineage>
        <taxon>unclassified sequences</taxon>
        <taxon>metagenomes</taxon>
        <taxon>ecological metagenomes</taxon>
    </lineage>
</organism>
<evidence type="ECO:0000313" key="3">
    <source>
        <dbReference type="EMBL" id="CAB4910175.1"/>
    </source>
</evidence>
<dbReference type="Pfam" id="PF10057">
    <property type="entry name" value="MpsC"/>
    <property type="match status" value="1"/>
</dbReference>
<evidence type="ECO:0000256" key="1">
    <source>
        <dbReference type="SAM" id="MobiDB-lite"/>
    </source>
</evidence>
<dbReference type="AlphaFoldDB" id="A0A6J7H0H9"/>
<dbReference type="InterPro" id="IPR018745">
    <property type="entry name" value="MpsC"/>
</dbReference>
<name>A0A6J7H0H9_9ZZZZ</name>
<protein>
    <submittedName>
        <fullName evidence="3">Unannotated protein</fullName>
    </submittedName>
</protein>
<gene>
    <name evidence="3" type="ORF">UFOPK3564_01177</name>
</gene>
<feature type="region of interest" description="Disordered" evidence="1">
    <location>
        <begin position="1"/>
        <end position="24"/>
    </location>
</feature>
<accession>A0A6J7H0H9</accession>
<dbReference type="EMBL" id="CAFBMK010000052">
    <property type="protein sequence ID" value="CAB4910175.1"/>
    <property type="molecule type" value="Genomic_DNA"/>
</dbReference>
<reference evidence="3" key="1">
    <citation type="submission" date="2020-05" db="EMBL/GenBank/DDBJ databases">
        <authorList>
            <person name="Chiriac C."/>
            <person name="Salcher M."/>
            <person name="Ghai R."/>
            <person name="Kavagutti S V."/>
        </authorList>
    </citation>
    <scope>NUCLEOTIDE SEQUENCE</scope>
</reference>
<evidence type="ECO:0000259" key="2">
    <source>
        <dbReference type="Pfam" id="PF10057"/>
    </source>
</evidence>
<feature type="domain" description="Na+-translocating membrane potential-generating system MpsC" evidence="2">
    <location>
        <begin position="24"/>
        <end position="127"/>
    </location>
</feature>
<sequence>MSDSDSGSAARDLPGDRDADGASVDRALTDAVVRTLRALTGRGATSARGFINGDTAVVVMYDALTEGERNLVRKGHADQVKELRYTYQRAMADEVVPAVEQAVGRRVEAFMSANHVDPDHAVEVFILGDPL</sequence>